<feature type="region of interest" description="Disordered" evidence="1">
    <location>
        <begin position="64"/>
        <end position="86"/>
    </location>
</feature>
<reference evidence="3" key="1">
    <citation type="submission" date="2016-02" db="EMBL/GenBank/DDBJ databases">
        <title>Draft genome sequence of Microdochium bolleyi, a fungal endophyte of beachgrass.</title>
        <authorList>
            <consortium name="DOE Joint Genome Institute"/>
            <person name="David A.S."/>
            <person name="May G."/>
            <person name="Haridas S."/>
            <person name="Lim J."/>
            <person name="Wang M."/>
            <person name="Labutti K."/>
            <person name="Lipzen A."/>
            <person name="Barry K."/>
            <person name="Grigoriev I.V."/>
        </authorList>
    </citation>
    <scope>NUCLEOTIDE SEQUENCE [LARGE SCALE GENOMIC DNA]</scope>
    <source>
        <strain evidence="3">J235TASD1</strain>
    </source>
</reference>
<organism evidence="2 3">
    <name type="scientific">Microdochium bolleyi</name>
    <dbReference type="NCBI Taxonomy" id="196109"/>
    <lineage>
        <taxon>Eukaryota</taxon>
        <taxon>Fungi</taxon>
        <taxon>Dikarya</taxon>
        <taxon>Ascomycota</taxon>
        <taxon>Pezizomycotina</taxon>
        <taxon>Sordariomycetes</taxon>
        <taxon>Xylariomycetidae</taxon>
        <taxon>Xylariales</taxon>
        <taxon>Microdochiaceae</taxon>
        <taxon>Microdochium</taxon>
    </lineage>
</organism>
<dbReference type="AlphaFoldDB" id="A0A136JKM7"/>
<sequence>MECLAACCIKVGWSPGTAALSGKLDRGCVIRLAVQPISQASQAGFEKASAPVWKHNLSCDGSRRPFKVDAPAKRPHVASNPNWRDNEHESLCSEEWLQAMSKLEELSTVRSSRVDNRPGHPSSLMWIRYQGRTHEACARFPALYSRERNNHSVRRER</sequence>
<evidence type="ECO:0000313" key="2">
    <source>
        <dbReference type="EMBL" id="KXJ97693.1"/>
    </source>
</evidence>
<evidence type="ECO:0000313" key="3">
    <source>
        <dbReference type="Proteomes" id="UP000070501"/>
    </source>
</evidence>
<gene>
    <name evidence="2" type="ORF">Micbo1qcDRAFT_171330</name>
</gene>
<evidence type="ECO:0000256" key="1">
    <source>
        <dbReference type="SAM" id="MobiDB-lite"/>
    </source>
</evidence>
<dbReference type="Proteomes" id="UP000070501">
    <property type="component" value="Unassembled WGS sequence"/>
</dbReference>
<keyword evidence="3" id="KW-1185">Reference proteome</keyword>
<name>A0A136JKM7_9PEZI</name>
<proteinExistence type="predicted"/>
<dbReference type="EMBL" id="KQ964245">
    <property type="protein sequence ID" value="KXJ97693.1"/>
    <property type="molecule type" value="Genomic_DNA"/>
</dbReference>
<protein>
    <submittedName>
        <fullName evidence="2">Uncharacterized protein</fullName>
    </submittedName>
</protein>
<accession>A0A136JKM7</accession>
<dbReference type="InParanoid" id="A0A136JKM7"/>